<feature type="compositionally biased region" description="Acidic residues" evidence="5">
    <location>
        <begin position="259"/>
        <end position="273"/>
    </location>
</feature>
<gene>
    <name evidence="6" type="ORF">A1O9_09060</name>
</gene>
<keyword evidence="3" id="KW-0963">Cytoplasm</keyword>
<feature type="region of interest" description="Disordered" evidence="5">
    <location>
        <begin position="256"/>
        <end position="303"/>
    </location>
</feature>
<dbReference type="InterPro" id="IPR011993">
    <property type="entry name" value="PH-like_dom_sf"/>
</dbReference>
<protein>
    <recommendedName>
        <fullName evidence="8">Regulator of volume decrease after cellular swelling-domain-containing protein</fullName>
    </recommendedName>
</protein>
<keyword evidence="4" id="KW-0539">Nucleus</keyword>
<comment type="subcellular location">
    <subcellularLocation>
        <location evidence="2">Cytoplasm</location>
    </subcellularLocation>
    <subcellularLocation>
        <location evidence="1">Nucleus</location>
    </subcellularLocation>
</comment>
<dbReference type="GO" id="GO:0005681">
    <property type="term" value="C:spliceosomal complex"/>
    <property type="evidence" value="ECO:0007669"/>
    <property type="project" value="TreeGrafter"/>
</dbReference>
<evidence type="ECO:0000256" key="2">
    <source>
        <dbReference type="ARBA" id="ARBA00004496"/>
    </source>
</evidence>
<dbReference type="HOGENOM" id="CLU_054062_0_0_1"/>
<dbReference type="GeneID" id="25283970"/>
<evidence type="ECO:0000256" key="5">
    <source>
        <dbReference type="SAM" id="MobiDB-lite"/>
    </source>
</evidence>
<dbReference type="VEuPathDB" id="FungiDB:A1O9_09060"/>
<evidence type="ECO:0000256" key="3">
    <source>
        <dbReference type="ARBA" id="ARBA00022490"/>
    </source>
</evidence>
<dbReference type="Gene3D" id="2.30.29.30">
    <property type="entry name" value="Pleckstrin-homology domain (PH domain)/Phosphotyrosine-binding domain (PTB)"/>
    <property type="match status" value="1"/>
</dbReference>
<dbReference type="InterPro" id="IPR039924">
    <property type="entry name" value="ICln/Lot5/Saf5"/>
</dbReference>
<dbReference type="PANTHER" id="PTHR21399:SF0">
    <property type="entry name" value="METHYLOSOME SUBUNIT PICLN"/>
    <property type="match status" value="1"/>
</dbReference>
<accession>A0A072P5R2</accession>
<dbReference type="PANTHER" id="PTHR21399">
    <property type="entry name" value="CHLORIDE CONDUCTANCE REGULATORY PROTEIN ICLN"/>
    <property type="match status" value="1"/>
</dbReference>
<dbReference type="Pfam" id="PF03517">
    <property type="entry name" value="Voldacs"/>
    <property type="match status" value="1"/>
</dbReference>
<dbReference type="GO" id="GO:0034715">
    <property type="term" value="C:pICln-Sm protein complex"/>
    <property type="evidence" value="ECO:0007669"/>
    <property type="project" value="TreeGrafter"/>
</dbReference>
<evidence type="ECO:0000256" key="1">
    <source>
        <dbReference type="ARBA" id="ARBA00004123"/>
    </source>
</evidence>
<feature type="region of interest" description="Disordered" evidence="5">
    <location>
        <begin position="65"/>
        <end position="84"/>
    </location>
</feature>
<evidence type="ECO:0008006" key="8">
    <source>
        <dbReference type="Google" id="ProtNLM"/>
    </source>
</evidence>
<dbReference type="GO" id="GO:0005829">
    <property type="term" value="C:cytosol"/>
    <property type="evidence" value="ECO:0007669"/>
    <property type="project" value="TreeGrafter"/>
</dbReference>
<evidence type="ECO:0000256" key="4">
    <source>
        <dbReference type="ARBA" id="ARBA00023242"/>
    </source>
</evidence>
<name>A0A072P5R2_9EURO</name>
<dbReference type="GO" id="GO:0045292">
    <property type="term" value="P:mRNA cis splicing, via spliceosome"/>
    <property type="evidence" value="ECO:0007669"/>
    <property type="project" value="TreeGrafter"/>
</dbReference>
<sequence length="303" mass="32411">MEVLREAPKPSSFVPLIEHQSTTPASFYSGPPVLHYYSDRSKLIILEHEIDSAPAFAPILAAASTHQQENGTQTNGEQPDPGKQKVVEEVDVWVTSDKLFVYSNAACAGVSIPYPSISLHAIQMLPTPAAIEQQGVYMQLMTSTEESTGQDIEPESLSVTIVPTASAAPAVASELDPAEDKPEQTPVQAMFHALSNCSNLHPDPVDPGDEEEDGSRLFQAGLAFPGATDGGLPPAMPGSGGWITAENMHEFVDETGNWIEDEGEGEESAEENEPLGAGAGNVRPRDDAETGEDSDESKWRRTS</sequence>
<keyword evidence="7" id="KW-1185">Reference proteome</keyword>
<dbReference type="Proteomes" id="UP000027920">
    <property type="component" value="Unassembled WGS sequence"/>
</dbReference>
<evidence type="ECO:0000313" key="6">
    <source>
        <dbReference type="EMBL" id="KEF54618.1"/>
    </source>
</evidence>
<comment type="caution">
    <text evidence="6">The sequence shown here is derived from an EMBL/GenBank/DDBJ whole genome shotgun (WGS) entry which is preliminary data.</text>
</comment>
<proteinExistence type="predicted"/>
<feature type="compositionally biased region" description="Polar residues" evidence="5">
    <location>
        <begin position="65"/>
        <end position="77"/>
    </location>
</feature>
<dbReference type="GO" id="GO:0000387">
    <property type="term" value="P:spliceosomal snRNP assembly"/>
    <property type="evidence" value="ECO:0007669"/>
    <property type="project" value="TreeGrafter"/>
</dbReference>
<dbReference type="OrthoDB" id="19714at2759"/>
<evidence type="ECO:0000313" key="7">
    <source>
        <dbReference type="Proteomes" id="UP000027920"/>
    </source>
</evidence>
<dbReference type="EMBL" id="AMGV01000009">
    <property type="protein sequence ID" value="KEF54618.1"/>
    <property type="molecule type" value="Genomic_DNA"/>
</dbReference>
<organism evidence="6 7">
    <name type="scientific">Exophiala aquamarina CBS 119918</name>
    <dbReference type="NCBI Taxonomy" id="1182545"/>
    <lineage>
        <taxon>Eukaryota</taxon>
        <taxon>Fungi</taxon>
        <taxon>Dikarya</taxon>
        <taxon>Ascomycota</taxon>
        <taxon>Pezizomycotina</taxon>
        <taxon>Eurotiomycetes</taxon>
        <taxon>Chaetothyriomycetidae</taxon>
        <taxon>Chaetothyriales</taxon>
        <taxon>Herpotrichiellaceae</taxon>
        <taxon>Exophiala</taxon>
    </lineage>
</organism>
<reference evidence="6 7" key="1">
    <citation type="submission" date="2013-03" db="EMBL/GenBank/DDBJ databases">
        <title>The Genome Sequence of Exophiala aquamarina CBS 119918.</title>
        <authorList>
            <consortium name="The Broad Institute Genomics Platform"/>
            <person name="Cuomo C."/>
            <person name="de Hoog S."/>
            <person name="Gorbushina A."/>
            <person name="Walker B."/>
            <person name="Young S.K."/>
            <person name="Zeng Q."/>
            <person name="Gargeya S."/>
            <person name="Fitzgerald M."/>
            <person name="Haas B."/>
            <person name="Abouelleil A."/>
            <person name="Allen A.W."/>
            <person name="Alvarado L."/>
            <person name="Arachchi H.M."/>
            <person name="Berlin A.M."/>
            <person name="Chapman S.B."/>
            <person name="Gainer-Dewar J."/>
            <person name="Goldberg J."/>
            <person name="Griggs A."/>
            <person name="Gujja S."/>
            <person name="Hansen M."/>
            <person name="Howarth C."/>
            <person name="Imamovic A."/>
            <person name="Ireland A."/>
            <person name="Larimer J."/>
            <person name="McCowan C."/>
            <person name="Murphy C."/>
            <person name="Pearson M."/>
            <person name="Poon T.W."/>
            <person name="Priest M."/>
            <person name="Roberts A."/>
            <person name="Saif S."/>
            <person name="Shea T."/>
            <person name="Sisk P."/>
            <person name="Sykes S."/>
            <person name="Wortman J."/>
            <person name="Nusbaum C."/>
            <person name="Birren B."/>
        </authorList>
    </citation>
    <scope>NUCLEOTIDE SEQUENCE [LARGE SCALE GENOMIC DNA]</scope>
    <source>
        <strain evidence="6 7">CBS 119918</strain>
    </source>
</reference>
<dbReference type="RefSeq" id="XP_013257208.1">
    <property type="nucleotide sequence ID" value="XM_013401754.1"/>
</dbReference>
<dbReference type="AlphaFoldDB" id="A0A072P5R2"/>